<dbReference type="AlphaFoldDB" id="A0A916JDT7"/>
<keyword evidence="1" id="KW-1133">Transmembrane helix</keyword>
<keyword evidence="3" id="KW-1185">Reference proteome</keyword>
<keyword evidence="1" id="KW-0812">Transmembrane</keyword>
<feature type="transmembrane region" description="Helical" evidence="1">
    <location>
        <begin position="124"/>
        <end position="142"/>
    </location>
</feature>
<dbReference type="Proteomes" id="UP000680038">
    <property type="component" value="Unassembled WGS sequence"/>
</dbReference>
<feature type="transmembrane region" description="Helical" evidence="1">
    <location>
        <begin position="6"/>
        <end position="25"/>
    </location>
</feature>
<evidence type="ECO:0000256" key="1">
    <source>
        <dbReference type="SAM" id="Phobius"/>
    </source>
</evidence>
<evidence type="ECO:0000313" key="3">
    <source>
        <dbReference type="Proteomes" id="UP000680038"/>
    </source>
</evidence>
<feature type="transmembrane region" description="Helical" evidence="1">
    <location>
        <begin position="85"/>
        <end position="103"/>
    </location>
</feature>
<protein>
    <recommendedName>
        <fullName evidence="4">Cytochrome B</fullName>
    </recommendedName>
</protein>
<organism evidence="2 3">
    <name type="scientific">Dyadobacter helix</name>
    <dbReference type="NCBI Taxonomy" id="2822344"/>
    <lineage>
        <taxon>Bacteria</taxon>
        <taxon>Pseudomonadati</taxon>
        <taxon>Bacteroidota</taxon>
        <taxon>Cytophagia</taxon>
        <taxon>Cytophagales</taxon>
        <taxon>Spirosomataceae</taxon>
        <taxon>Dyadobacter</taxon>
    </lineage>
</organism>
<accession>A0A916JDT7</accession>
<reference evidence="2" key="1">
    <citation type="submission" date="2021-04" db="EMBL/GenBank/DDBJ databases">
        <authorList>
            <person name="Rodrigo-Torres L."/>
            <person name="Arahal R. D."/>
            <person name="Lucena T."/>
        </authorList>
    </citation>
    <scope>NUCLEOTIDE SEQUENCE</scope>
    <source>
        <strain evidence="2">CECT 9275</strain>
    </source>
</reference>
<dbReference type="RefSeq" id="WP_215239622.1">
    <property type="nucleotide sequence ID" value="NZ_CAJRAF010000002.1"/>
</dbReference>
<comment type="caution">
    <text evidence="2">The sequence shown here is derived from an EMBL/GenBank/DDBJ whole genome shotgun (WGS) entry which is preliminary data.</text>
</comment>
<evidence type="ECO:0000313" key="2">
    <source>
        <dbReference type="EMBL" id="CAG5003161.1"/>
    </source>
</evidence>
<dbReference type="EMBL" id="CAJRAF010000002">
    <property type="protein sequence ID" value="CAG5003161.1"/>
    <property type="molecule type" value="Genomic_DNA"/>
</dbReference>
<sequence length="154" mass="17966">MYIYLLFFHSLFRWLVLAGLVYAVYKGFKGWMQKGTFTKTDDTVRHVTATISHIQLTIGYVLYFNSPVIAYFRSDYSEASKHFEFMFFGMIHILLMTIAVFVISIGSSVTKRLATNEEKFRTMAIWYAVALLIIFCAIPWPFSPLANRPYIRPF</sequence>
<name>A0A916JDT7_9BACT</name>
<evidence type="ECO:0008006" key="4">
    <source>
        <dbReference type="Google" id="ProtNLM"/>
    </source>
</evidence>
<proteinExistence type="predicted"/>
<feature type="transmembrane region" description="Helical" evidence="1">
    <location>
        <begin position="46"/>
        <end position="65"/>
    </location>
</feature>
<gene>
    <name evidence="2" type="ORF">DYBT9275_03078</name>
</gene>
<keyword evidence="1" id="KW-0472">Membrane</keyword>